<keyword evidence="2" id="KW-1185">Reference proteome</keyword>
<evidence type="ECO:0000313" key="2">
    <source>
        <dbReference type="Proteomes" id="UP001060085"/>
    </source>
</evidence>
<sequence length="157" mass="17798">MGINSDSIIIFSDQKKDLQLPIPIMPMEEKNDIVFRPPLQLIQDSCGIIAPASSSDEKEERGRRRRDQLQGQELPDATSAINDDGYETPTSEDHKIRVLVCPPPPRKPKSIPVYYKKGSSSRKRRAFVDLSNEVESLFPPALLVADFRKKIKKVRNI</sequence>
<accession>A0ACC0AZJ3</accession>
<proteinExistence type="predicted"/>
<dbReference type="EMBL" id="CM044704">
    <property type="protein sequence ID" value="KAI5666036.1"/>
    <property type="molecule type" value="Genomic_DNA"/>
</dbReference>
<dbReference type="Proteomes" id="UP001060085">
    <property type="component" value="Linkage Group LG04"/>
</dbReference>
<evidence type="ECO:0000313" key="1">
    <source>
        <dbReference type="EMBL" id="KAI5666036.1"/>
    </source>
</evidence>
<comment type="caution">
    <text evidence="1">The sequence shown here is derived from an EMBL/GenBank/DDBJ whole genome shotgun (WGS) entry which is preliminary data.</text>
</comment>
<gene>
    <name evidence="1" type="ORF">M9H77_15889</name>
</gene>
<name>A0ACC0AZJ3_CATRO</name>
<organism evidence="1 2">
    <name type="scientific">Catharanthus roseus</name>
    <name type="common">Madagascar periwinkle</name>
    <name type="synonym">Vinca rosea</name>
    <dbReference type="NCBI Taxonomy" id="4058"/>
    <lineage>
        <taxon>Eukaryota</taxon>
        <taxon>Viridiplantae</taxon>
        <taxon>Streptophyta</taxon>
        <taxon>Embryophyta</taxon>
        <taxon>Tracheophyta</taxon>
        <taxon>Spermatophyta</taxon>
        <taxon>Magnoliopsida</taxon>
        <taxon>eudicotyledons</taxon>
        <taxon>Gunneridae</taxon>
        <taxon>Pentapetalae</taxon>
        <taxon>asterids</taxon>
        <taxon>lamiids</taxon>
        <taxon>Gentianales</taxon>
        <taxon>Apocynaceae</taxon>
        <taxon>Rauvolfioideae</taxon>
        <taxon>Vinceae</taxon>
        <taxon>Catharanthinae</taxon>
        <taxon>Catharanthus</taxon>
    </lineage>
</organism>
<protein>
    <submittedName>
        <fullName evidence="1">Uncharacterized protein</fullName>
    </submittedName>
</protein>
<reference evidence="2" key="1">
    <citation type="journal article" date="2023" name="Nat. Plants">
        <title>Single-cell RNA sequencing provides a high-resolution roadmap for understanding the multicellular compartmentation of specialized metabolism.</title>
        <authorList>
            <person name="Sun S."/>
            <person name="Shen X."/>
            <person name="Li Y."/>
            <person name="Li Y."/>
            <person name="Wang S."/>
            <person name="Li R."/>
            <person name="Zhang H."/>
            <person name="Shen G."/>
            <person name="Guo B."/>
            <person name="Wei J."/>
            <person name="Xu J."/>
            <person name="St-Pierre B."/>
            <person name="Chen S."/>
            <person name="Sun C."/>
        </authorList>
    </citation>
    <scope>NUCLEOTIDE SEQUENCE [LARGE SCALE GENOMIC DNA]</scope>
</reference>